<proteinExistence type="predicted"/>
<sequence length="35" mass="4316">MQIPHFKSIKQIKTTRYFEVKLIKKLKTIKHIKTF</sequence>
<name>A0A212I5H7_9ENTR</name>
<accession>A0A212I5H7</accession>
<gene>
    <name evidence="1" type="ORF">KL86CIT2_200104</name>
</gene>
<protein>
    <submittedName>
        <fullName evidence="1">Uncharacterized protein</fullName>
    </submittedName>
</protein>
<dbReference type="AlphaFoldDB" id="A0A212I5H7"/>
<reference evidence="1" key="1">
    <citation type="submission" date="2016-04" db="EMBL/GenBank/DDBJ databases">
        <authorList>
            <person name="Evans L.H."/>
            <person name="Alamgir A."/>
            <person name="Owens N."/>
            <person name="Weber N.D."/>
            <person name="Virtaneva K."/>
            <person name="Barbian K."/>
            <person name="Babar A."/>
            <person name="Rosenke K."/>
        </authorList>
    </citation>
    <scope>NUCLEOTIDE SEQUENCE</scope>
    <source>
        <strain evidence="1">86-2</strain>
    </source>
</reference>
<dbReference type="EMBL" id="FLUA01000017">
    <property type="protein sequence ID" value="SBV62064.1"/>
    <property type="molecule type" value="Genomic_DNA"/>
</dbReference>
<organism evidence="1">
    <name type="scientific">uncultured Citrobacter sp</name>
    <dbReference type="NCBI Taxonomy" id="200446"/>
    <lineage>
        <taxon>Bacteria</taxon>
        <taxon>Pseudomonadati</taxon>
        <taxon>Pseudomonadota</taxon>
        <taxon>Gammaproteobacteria</taxon>
        <taxon>Enterobacterales</taxon>
        <taxon>Enterobacteriaceae</taxon>
        <taxon>Citrobacter</taxon>
        <taxon>environmental samples</taxon>
    </lineage>
</organism>
<evidence type="ECO:0000313" key="1">
    <source>
        <dbReference type="EMBL" id="SBV62064.1"/>
    </source>
</evidence>